<dbReference type="GO" id="GO:0033743">
    <property type="term" value="F:peptide-methionine (R)-S-oxide reductase activity"/>
    <property type="evidence" value="ECO:0007669"/>
    <property type="project" value="UniProtKB-EC"/>
</dbReference>
<dbReference type="GO" id="GO:0005737">
    <property type="term" value="C:cytoplasm"/>
    <property type="evidence" value="ECO:0007669"/>
    <property type="project" value="TreeGrafter"/>
</dbReference>
<dbReference type="GO" id="GO:0046872">
    <property type="term" value="F:metal ion binding"/>
    <property type="evidence" value="ECO:0007669"/>
    <property type="project" value="UniProtKB-KW"/>
</dbReference>
<dbReference type="InterPro" id="IPR006311">
    <property type="entry name" value="TAT_signal"/>
</dbReference>
<feature type="chain" id="PRO_5012251758" description="peptide-methionine (R)-S-oxide reductase" evidence="8">
    <location>
        <begin position="17"/>
        <end position="168"/>
    </location>
</feature>
<evidence type="ECO:0000256" key="8">
    <source>
        <dbReference type="SAM" id="SignalP"/>
    </source>
</evidence>
<dbReference type="GO" id="GO:0006979">
    <property type="term" value="P:response to oxidative stress"/>
    <property type="evidence" value="ECO:0007669"/>
    <property type="project" value="InterPro"/>
</dbReference>
<dbReference type="PANTHER" id="PTHR10173">
    <property type="entry name" value="METHIONINE SULFOXIDE REDUCTASE"/>
    <property type="match status" value="1"/>
</dbReference>
<keyword evidence="5" id="KW-0862">Zinc</keyword>
<evidence type="ECO:0000256" key="6">
    <source>
        <dbReference type="ARBA" id="ARBA00023002"/>
    </source>
</evidence>
<dbReference type="Pfam" id="PF01641">
    <property type="entry name" value="SelR"/>
    <property type="match status" value="1"/>
</dbReference>
<comment type="catalytic activity">
    <reaction evidence="7">
        <text>L-methionyl-[protein] + [thioredoxin]-disulfide + H2O = L-methionyl-(R)-S-oxide-[protein] + [thioredoxin]-dithiol</text>
        <dbReference type="Rhea" id="RHEA:24164"/>
        <dbReference type="Rhea" id="RHEA-COMP:10698"/>
        <dbReference type="Rhea" id="RHEA-COMP:10700"/>
        <dbReference type="Rhea" id="RHEA-COMP:12313"/>
        <dbReference type="Rhea" id="RHEA-COMP:12314"/>
        <dbReference type="ChEBI" id="CHEBI:15377"/>
        <dbReference type="ChEBI" id="CHEBI:16044"/>
        <dbReference type="ChEBI" id="CHEBI:29950"/>
        <dbReference type="ChEBI" id="CHEBI:45764"/>
        <dbReference type="ChEBI" id="CHEBI:50058"/>
        <dbReference type="EC" id="1.8.4.12"/>
    </reaction>
</comment>
<evidence type="ECO:0000256" key="7">
    <source>
        <dbReference type="ARBA" id="ARBA00048488"/>
    </source>
</evidence>
<proteinExistence type="inferred from homology"/>
<keyword evidence="11" id="KW-1185">Reference proteome</keyword>
<dbReference type="PROSITE" id="PS51790">
    <property type="entry name" value="MSRB"/>
    <property type="match status" value="1"/>
</dbReference>
<feature type="domain" description="MsrB" evidence="9">
    <location>
        <begin position="45"/>
        <end position="166"/>
    </location>
</feature>
<sequence length="168" mass="18008">MRYTRRLFLSAGGALAAGLLGGLAARHGGASAQAAQAVFPVSHTDAEWRQLLSPAQYQVLRREGTERPYSSPLNDEHRKGVFACAGCGQQLYSSDTKFESGTGWPSFYQPLEHAVGETRDSSLGMLRTAVHCSRCGGHLGHVFDDGPKPTGLRYCMNGVAMVFHPAAA</sequence>
<evidence type="ECO:0000256" key="2">
    <source>
        <dbReference type="ARBA" id="ARBA00007174"/>
    </source>
</evidence>
<dbReference type="STRING" id="658167.SAMN04488135_103106"/>
<organism evidence="10 11">
    <name type="scientific">Pollutimonas bauzanensis</name>
    <dbReference type="NCBI Taxonomy" id="658167"/>
    <lineage>
        <taxon>Bacteria</taxon>
        <taxon>Pseudomonadati</taxon>
        <taxon>Pseudomonadota</taxon>
        <taxon>Betaproteobacteria</taxon>
        <taxon>Burkholderiales</taxon>
        <taxon>Alcaligenaceae</taxon>
        <taxon>Pollutimonas</taxon>
    </lineage>
</organism>
<evidence type="ECO:0000313" key="11">
    <source>
        <dbReference type="Proteomes" id="UP000184226"/>
    </source>
</evidence>
<dbReference type="GO" id="GO:0030091">
    <property type="term" value="P:protein repair"/>
    <property type="evidence" value="ECO:0007669"/>
    <property type="project" value="InterPro"/>
</dbReference>
<protein>
    <recommendedName>
        <fullName evidence="3">peptide-methionine (R)-S-oxide reductase</fullName>
        <ecNumber evidence="3">1.8.4.12</ecNumber>
    </recommendedName>
</protein>
<dbReference type="OrthoDB" id="4174719at2"/>
<gene>
    <name evidence="10" type="ORF">SAMN04488135_103106</name>
</gene>
<evidence type="ECO:0000259" key="9">
    <source>
        <dbReference type="PROSITE" id="PS51790"/>
    </source>
</evidence>
<dbReference type="InterPro" id="IPR011057">
    <property type="entry name" value="Mss4-like_sf"/>
</dbReference>
<evidence type="ECO:0000256" key="3">
    <source>
        <dbReference type="ARBA" id="ARBA00012499"/>
    </source>
</evidence>
<evidence type="ECO:0000313" key="10">
    <source>
        <dbReference type="EMBL" id="SHH39141.1"/>
    </source>
</evidence>
<dbReference type="SUPFAM" id="SSF51316">
    <property type="entry name" value="Mss4-like"/>
    <property type="match status" value="1"/>
</dbReference>
<dbReference type="InterPro" id="IPR002579">
    <property type="entry name" value="Met_Sox_Rdtase_MsrB_dom"/>
</dbReference>
<dbReference type="RefSeq" id="WP_073102303.1">
    <property type="nucleotide sequence ID" value="NZ_FQXE01000003.1"/>
</dbReference>
<dbReference type="AlphaFoldDB" id="A0A1M5SKV1"/>
<keyword evidence="8" id="KW-0732">Signal</keyword>
<dbReference type="EC" id="1.8.4.12" evidence="3"/>
<evidence type="ECO:0000256" key="1">
    <source>
        <dbReference type="ARBA" id="ARBA00001947"/>
    </source>
</evidence>
<evidence type="ECO:0000256" key="5">
    <source>
        <dbReference type="ARBA" id="ARBA00022833"/>
    </source>
</evidence>
<dbReference type="EMBL" id="FQXE01000003">
    <property type="protein sequence ID" value="SHH39141.1"/>
    <property type="molecule type" value="Genomic_DNA"/>
</dbReference>
<keyword evidence="4" id="KW-0479">Metal-binding</keyword>
<dbReference type="FunFam" id="2.170.150.20:FF:000001">
    <property type="entry name" value="Peptide methionine sulfoxide reductase MsrB"/>
    <property type="match status" value="1"/>
</dbReference>
<dbReference type="InterPro" id="IPR028427">
    <property type="entry name" value="Met_Sox_Rdtase_MsrB"/>
</dbReference>
<comment type="cofactor">
    <cofactor evidence="1">
        <name>Zn(2+)</name>
        <dbReference type="ChEBI" id="CHEBI:29105"/>
    </cofactor>
</comment>
<feature type="signal peptide" evidence="8">
    <location>
        <begin position="1"/>
        <end position="16"/>
    </location>
</feature>
<accession>A0A1M5SKV1</accession>
<name>A0A1M5SKV1_9BURK</name>
<comment type="similarity">
    <text evidence="2">Belongs to the MsrB Met sulfoxide reductase family.</text>
</comment>
<reference evidence="10 11" key="1">
    <citation type="submission" date="2016-11" db="EMBL/GenBank/DDBJ databases">
        <authorList>
            <person name="Jaros S."/>
            <person name="Januszkiewicz K."/>
            <person name="Wedrychowicz H."/>
        </authorList>
    </citation>
    <scope>NUCLEOTIDE SEQUENCE [LARGE SCALE GENOMIC DNA]</scope>
    <source>
        <strain evidence="10 11">CGMCC 1.10190</strain>
    </source>
</reference>
<dbReference type="Gene3D" id="2.170.150.20">
    <property type="entry name" value="Peptide methionine sulfoxide reductase"/>
    <property type="match status" value="1"/>
</dbReference>
<dbReference type="Proteomes" id="UP000184226">
    <property type="component" value="Unassembled WGS sequence"/>
</dbReference>
<dbReference type="NCBIfam" id="TIGR00357">
    <property type="entry name" value="peptide-methionine (R)-S-oxide reductase MsrB"/>
    <property type="match status" value="1"/>
</dbReference>
<evidence type="ECO:0000256" key="4">
    <source>
        <dbReference type="ARBA" id="ARBA00022723"/>
    </source>
</evidence>
<dbReference type="PROSITE" id="PS51318">
    <property type="entry name" value="TAT"/>
    <property type="match status" value="1"/>
</dbReference>
<dbReference type="PANTHER" id="PTHR10173:SF57">
    <property type="entry name" value="PEPTIDE-METHIONINE (R)-S-OXIDE REDUCTASE"/>
    <property type="match status" value="1"/>
</dbReference>
<keyword evidence="6" id="KW-0560">Oxidoreductase</keyword>